<dbReference type="InterPro" id="IPR014755">
    <property type="entry name" value="Cu-Rt/internalin_Ig-like"/>
</dbReference>
<dbReference type="Proteomes" id="UP000002208">
    <property type="component" value="Plasmid 3"/>
</dbReference>
<name>C1D3J3_DEIDV</name>
<keyword evidence="8" id="KW-1185">Reference proteome</keyword>
<keyword evidence="7" id="KW-0614">Plasmid</keyword>
<feature type="domain" description="CopC" evidence="6">
    <location>
        <begin position="19"/>
        <end position="136"/>
    </location>
</feature>
<dbReference type="OrthoDB" id="2353937at2"/>
<keyword evidence="4" id="KW-0186">Copper</keyword>
<feature type="signal peptide" evidence="5">
    <location>
        <begin position="1"/>
        <end position="18"/>
    </location>
</feature>
<evidence type="ECO:0000256" key="3">
    <source>
        <dbReference type="ARBA" id="ARBA00022729"/>
    </source>
</evidence>
<dbReference type="Gene3D" id="2.60.40.1220">
    <property type="match status" value="1"/>
</dbReference>
<reference evidence="7 8" key="1">
    <citation type="journal article" date="2009" name="PLoS Genet.">
        <title>Alliance of proteomics and genomics to unravel the specificities of Sahara bacterium Deinococcus deserti.</title>
        <authorList>
            <person name="de Groot A."/>
            <person name="Dulermo R."/>
            <person name="Ortet P."/>
            <person name="Blanchard L."/>
            <person name="Guerin P."/>
            <person name="Fernandez B."/>
            <person name="Vacherie B."/>
            <person name="Dossat C."/>
            <person name="Jolivet E."/>
            <person name="Siguier P."/>
            <person name="Chandler M."/>
            <person name="Barakat M."/>
            <person name="Dedieu A."/>
            <person name="Barbe V."/>
            <person name="Heulin T."/>
            <person name="Sommer S."/>
            <person name="Achouak W."/>
            <person name="Armengaud J."/>
        </authorList>
    </citation>
    <scope>NUCLEOTIDE SEQUENCE [LARGE SCALE GENOMIC DNA]</scope>
    <source>
        <strain evidence="8">DSM 17065 / CIP 109153 / LMG 22923 / VCD115</strain>
        <plasmid evidence="8">pDeide3</plasmid>
    </source>
</reference>
<geneLocation type="plasmid" evidence="8">
    <name>pDeide3</name>
</geneLocation>
<accession>C1D3J3</accession>
<evidence type="ECO:0000256" key="1">
    <source>
        <dbReference type="ARBA" id="ARBA00004196"/>
    </source>
</evidence>
<dbReference type="PANTHER" id="PTHR34820:SF4">
    <property type="entry name" value="INNER MEMBRANE PROTEIN YEBZ"/>
    <property type="match status" value="1"/>
</dbReference>
<dbReference type="GO" id="GO:0005507">
    <property type="term" value="F:copper ion binding"/>
    <property type="evidence" value="ECO:0007669"/>
    <property type="project" value="InterPro"/>
</dbReference>
<keyword evidence="3 5" id="KW-0732">Signal</keyword>
<dbReference type="HOGENOM" id="CLU_087859_3_0_0"/>
<keyword evidence="2" id="KW-0479">Metal-binding</keyword>
<dbReference type="GO" id="GO:0042597">
    <property type="term" value="C:periplasmic space"/>
    <property type="evidence" value="ECO:0007669"/>
    <property type="project" value="InterPro"/>
</dbReference>
<proteinExistence type="predicted"/>
<dbReference type="Pfam" id="PF04234">
    <property type="entry name" value="CopC"/>
    <property type="match status" value="1"/>
</dbReference>
<evidence type="ECO:0000256" key="4">
    <source>
        <dbReference type="ARBA" id="ARBA00023008"/>
    </source>
</evidence>
<protein>
    <submittedName>
        <fullName evidence="7">Putative copper resistance protein CopC</fullName>
    </submittedName>
</protein>
<organism evidence="7 8">
    <name type="scientific">Deinococcus deserti (strain DSM 17065 / CIP 109153 / LMG 22923 / VCD115)</name>
    <dbReference type="NCBI Taxonomy" id="546414"/>
    <lineage>
        <taxon>Bacteria</taxon>
        <taxon>Thermotogati</taxon>
        <taxon>Deinococcota</taxon>
        <taxon>Deinococci</taxon>
        <taxon>Deinococcales</taxon>
        <taxon>Deinococcaceae</taxon>
        <taxon>Deinococcus</taxon>
    </lineage>
</organism>
<dbReference type="GO" id="GO:0005886">
    <property type="term" value="C:plasma membrane"/>
    <property type="evidence" value="ECO:0007669"/>
    <property type="project" value="TreeGrafter"/>
</dbReference>
<dbReference type="GO" id="GO:0030313">
    <property type="term" value="C:cell envelope"/>
    <property type="evidence" value="ECO:0007669"/>
    <property type="project" value="UniProtKB-SubCell"/>
</dbReference>
<evidence type="ECO:0000313" key="7">
    <source>
        <dbReference type="EMBL" id="ACO48072.1"/>
    </source>
</evidence>
<sequence length="137" mass="14451">MIRFSLLALLLAMPGASAHTAVTSVTPAANTTVAAPGAVRISFSEPVNLRFSTFKVYPLKATGTTLTQAAKRLAPVALAARDDASVRADTAPILTGRAARVTLPLKPNLPAGPYLIVWRVLSEDGHPVTGHHHFHVK</sequence>
<dbReference type="GO" id="GO:0006825">
    <property type="term" value="P:copper ion transport"/>
    <property type="evidence" value="ECO:0007669"/>
    <property type="project" value="InterPro"/>
</dbReference>
<evidence type="ECO:0000259" key="6">
    <source>
        <dbReference type="Pfam" id="PF04234"/>
    </source>
</evidence>
<dbReference type="GO" id="GO:0046688">
    <property type="term" value="P:response to copper ion"/>
    <property type="evidence" value="ECO:0007669"/>
    <property type="project" value="InterPro"/>
</dbReference>
<dbReference type="EMBL" id="CP001117">
    <property type="protein sequence ID" value="ACO48072.1"/>
    <property type="molecule type" value="Genomic_DNA"/>
</dbReference>
<dbReference type="KEGG" id="ddr:Deide_3p01290"/>
<comment type="subcellular location">
    <subcellularLocation>
        <location evidence="1">Cell envelope</location>
    </subcellularLocation>
</comment>
<dbReference type="RefSeq" id="WP_012694945.1">
    <property type="nucleotide sequence ID" value="NC_012528.1"/>
</dbReference>
<evidence type="ECO:0000256" key="5">
    <source>
        <dbReference type="SAM" id="SignalP"/>
    </source>
</evidence>
<dbReference type="InterPro" id="IPR032694">
    <property type="entry name" value="CopC/D"/>
</dbReference>
<evidence type="ECO:0000313" key="8">
    <source>
        <dbReference type="Proteomes" id="UP000002208"/>
    </source>
</evidence>
<evidence type="ECO:0000256" key="2">
    <source>
        <dbReference type="ARBA" id="ARBA00022723"/>
    </source>
</evidence>
<dbReference type="InterPro" id="IPR007348">
    <property type="entry name" value="CopC_dom"/>
</dbReference>
<feature type="chain" id="PRO_5002905948" evidence="5">
    <location>
        <begin position="19"/>
        <end position="137"/>
    </location>
</feature>
<dbReference type="PANTHER" id="PTHR34820">
    <property type="entry name" value="INNER MEMBRANE PROTEIN YEBZ"/>
    <property type="match status" value="1"/>
</dbReference>
<gene>
    <name evidence="7" type="ordered locus">Deide_3p01290</name>
</gene>
<dbReference type="SUPFAM" id="SSF81296">
    <property type="entry name" value="E set domains"/>
    <property type="match status" value="1"/>
</dbReference>
<dbReference type="InterPro" id="IPR014756">
    <property type="entry name" value="Ig_E-set"/>
</dbReference>
<dbReference type="AlphaFoldDB" id="C1D3J3"/>